<organism evidence="1 2">
    <name type="scientific">Coniochaeta ligniaria NRRL 30616</name>
    <dbReference type="NCBI Taxonomy" id="1408157"/>
    <lineage>
        <taxon>Eukaryota</taxon>
        <taxon>Fungi</taxon>
        <taxon>Dikarya</taxon>
        <taxon>Ascomycota</taxon>
        <taxon>Pezizomycotina</taxon>
        <taxon>Sordariomycetes</taxon>
        <taxon>Sordariomycetidae</taxon>
        <taxon>Coniochaetales</taxon>
        <taxon>Coniochaetaceae</taxon>
        <taxon>Coniochaeta</taxon>
    </lineage>
</organism>
<keyword evidence="2" id="KW-1185">Reference proteome</keyword>
<gene>
    <name evidence="1" type="ORF">CONLIGDRAFT_686945</name>
</gene>
<name>A0A1J7J202_9PEZI</name>
<protein>
    <submittedName>
        <fullName evidence="1">Uncharacterized protein</fullName>
    </submittedName>
</protein>
<sequence length="93" mass="10101">MDVSHDVSLPPLPLLKGVDNLKVWQAAIVQTFRYYGIADYLFKDSTEMLDAGLATARTQSTGDVWGCFVNGLEASTVTLQRLEVQGGEGHEGT</sequence>
<evidence type="ECO:0000313" key="1">
    <source>
        <dbReference type="EMBL" id="OIW23188.1"/>
    </source>
</evidence>
<dbReference type="AlphaFoldDB" id="A0A1J7J202"/>
<dbReference type="InParanoid" id="A0A1J7J202"/>
<proteinExistence type="predicted"/>
<dbReference type="OrthoDB" id="4567972at2759"/>
<dbReference type="Proteomes" id="UP000182658">
    <property type="component" value="Unassembled WGS sequence"/>
</dbReference>
<dbReference type="EMBL" id="KV875108">
    <property type="protein sequence ID" value="OIW23188.1"/>
    <property type="molecule type" value="Genomic_DNA"/>
</dbReference>
<accession>A0A1J7J202</accession>
<evidence type="ECO:0000313" key="2">
    <source>
        <dbReference type="Proteomes" id="UP000182658"/>
    </source>
</evidence>
<reference evidence="1 2" key="1">
    <citation type="submission" date="2016-10" db="EMBL/GenBank/DDBJ databases">
        <title>Draft genome sequence of Coniochaeta ligniaria NRRL30616, a lignocellulolytic fungus for bioabatement of inhibitors in plant biomass hydrolysates.</title>
        <authorList>
            <consortium name="DOE Joint Genome Institute"/>
            <person name="Jimenez D.J."/>
            <person name="Hector R.E."/>
            <person name="Riley R."/>
            <person name="Sun H."/>
            <person name="Grigoriev I.V."/>
            <person name="Van Elsas J.D."/>
            <person name="Nichols N.N."/>
        </authorList>
    </citation>
    <scope>NUCLEOTIDE SEQUENCE [LARGE SCALE GENOMIC DNA]</scope>
    <source>
        <strain evidence="1 2">NRRL 30616</strain>
    </source>
</reference>